<gene>
    <name evidence="1" type="ORF">TUBRATIS_12220</name>
</gene>
<evidence type="ECO:0000313" key="2">
    <source>
        <dbReference type="Proteomes" id="UP000282876"/>
    </source>
</evidence>
<dbReference type="AlphaFoldDB" id="A0A437AMM7"/>
<dbReference type="EMBL" id="RCSS01000260">
    <property type="protein sequence ID" value="RVD92277.1"/>
    <property type="molecule type" value="Genomic_DNA"/>
</dbReference>
<dbReference type="Proteomes" id="UP000282876">
    <property type="component" value="Unassembled WGS sequence"/>
</dbReference>
<name>A0A437AMM7_9MICR</name>
<comment type="caution">
    <text evidence="1">The sequence shown here is derived from an EMBL/GenBank/DDBJ whole genome shotgun (WGS) entry which is preliminary data.</text>
</comment>
<reference evidence="1 2" key="1">
    <citation type="submission" date="2018-10" db="EMBL/GenBank/DDBJ databases">
        <title>Draft genome sequence of the microsporidian Tubulinosema ratisbonensis.</title>
        <authorList>
            <person name="Polonais V."/>
            <person name="Peyretaillade E."/>
            <person name="Niehus S."/>
            <person name="Wawrzyniak I."/>
            <person name="Franchet A."/>
            <person name="Gaspin C."/>
            <person name="Reichstadt M."/>
            <person name="Belser C."/>
            <person name="Labadie K."/>
            <person name="Delbac F."/>
            <person name="Ferrandon D."/>
        </authorList>
    </citation>
    <scope>NUCLEOTIDE SEQUENCE [LARGE SCALE GENOMIC DNA]</scope>
    <source>
        <strain evidence="1 2">Franzen</strain>
    </source>
</reference>
<organism evidence="1 2">
    <name type="scientific">Tubulinosema ratisbonensis</name>
    <dbReference type="NCBI Taxonomy" id="291195"/>
    <lineage>
        <taxon>Eukaryota</taxon>
        <taxon>Fungi</taxon>
        <taxon>Fungi incertae sedis</taxon>
        <taxon>Microsporidia</taxon>
        <taxon>Tubulinosematoidea</taxon>
        <taxon>Tubulinosematidae</taxon>
        <taxon>Tubulinosema</taxon>
    </lineage>
</organism>
<proteinExistence type="predicted"/>
<evidence type="ECO:0000313" key="1">
    <source>
        <dbReference type="EMBL" id="RVD92277.1"/>
    </source>
</evidence>
<keyword evidence="2" id="KW-1185">Reference proteome</keyword>
<accession>A0A437AMM7</accession>
<feature type="non-terminal residue" evidence="1">
    <location>
        <position position="1"/>
    </location>
</feature>
<sequence length="132" mass="16217">VDCSLKTDLYNLYDSKLARKKDKKLSKAFRNMYKKLKISQFEPFRILFRDPLKDMIFVQRSLNEIQKAMQVRFFDTYKIPHLEFKERIKISFYCLDCLEDKDEIRLKIFSILDNAITEFKTNRKNRFFVFRF</sequence>
<protein>
    <submittedName>
        <fullName evidence="1">Uncharacterized protein</fullName>
    </submittedName>
</protein>
<dbReference type="VEuPathDB" id="MicrosporidiaDB:TUBRATIS_12220"/>